<evidence type="ECO:0000256" key="1">
    <source>
        <dbReference type="ARBA" id="ARBA00022723"/>
    </source>
</evidence>
<evidence type="ECO:0000256" key="4">
    <source>
        <dbReference type="PROSITE-ProRule" id="PRU00146"/>
    </source>
</evidence>
<accession>A0A8S1Y048</accession>
<evidence type="ECO:0000256" key="3">
    <source>
        <dbReference type="ARBA" id="ARBA00022833"/>
    </source>
</evidence>
<keyword evidence="3" id="KW-0862">Zinc</keyword>
<evidence type="ECO:0000259" key="5">
    <source>
        <dbReference type="PROSITE" id="PS50016"/>
    </source>
</evidence>
<dbReference type="Proteomes" id="UP000689195">
    <property type="component" value="Unassembled WGS sequence"/>
</dbReference>
<dbReference type="PANTHER" id="PTHR46364">
    <property type="entry name" value="OS08G0421900 PROTEIN"/>
    <property type="match status" value="1"/>
</dbReference>
<protein>
    <recommendedName>
        <fullName evidence="5">PHD-type domain-containing protein</fullName>
    </recommendedName>
</protein>
<name>A0A8S1Y048_9CILI</name>
<dbReference type="InterPro" id="IPR019787">
    <property type="entry name" value="Znf_PHD-finger"/>
</dbReference>
<dbReference type="InterPro" id="IPR001965">
    <property type="entry name" value="Znf_PHD"/>
</dbReference>
<dbReference type="CDD" id="cd15489">
    <property type="entry name" value="PHD_SF"/>
    <property type="match status" value="1"/>
</dbReference>
<evidence type="ECO:0000313" key="6">
    <source>
        <dbReference type="EMBL" id="CAD8207193.1"/>
    </source>
</evidence>
<evidence type="ECO:0000256" key="2">
    <source>
        <dbReference type="ARBA" id="ARBA00022771"/>
    </source>
</evidence>
<proteinExistence type="predicted"/>
<dbReference type="PROSITE" id="PS01359">
    <property type="entry name" value="ZF_PHD_1"/>
    <property type="match status" value="1"/>
</dbReference>
<organism evidence="6 7">
    <name type="scientific">Paramecium pentaurelia</name>
    <dbReference type="NCBI Taxonomy" id="43138"/>
    <lineage>
        <taxon>Eukaryota</taxon>
        <taxon>Sar</taxon>
        <taxon>Alveolata</taxon>
        <taxon>Ciliophora</taxon>
        <taxon>Intramacronucleata</taxon>
        <taxon>Oligohymenophorea</taxon>
        <taxon>Peniculida</taxon>
        <taxon>Parameciidae</taxon>
        <taxon>Paramecium</taxon>
    </lineage>
</organism>
<dbReference type="AlphaFoldDB" id="A0A8S1Y048"/>
<dbReference type="EMBL" id="CAJJDO010000146">
    <property type="protein sequence ID" value="CAD8207193.1"/>
    <property type="molecule type" value="Genomic_DNA"/>
</dbReference>
<keyword evidence="1" id="KW-0479">Metal-binding</keyword>
<dbReference type="SMART" id="SM00249">
    <property type="entry name" value="PHD"/>
    <property type="match status" value="1"/>
</dbReference>
<reference evidence="6" key="1">
    <citation type="submission" date="2021-01" db="EMBL/GenBank/DDBJ databases">
        <authorList>
            <consortium name="Genoscope - CEA"/>
            <person name="William W."/>
        </authorList>
    </citation>
    <scope>NUCLEOTIDE SEQUENCE</scope>
</reference>
<evidence type="ECO:0000313" key="7">
    <source>
        <dbReference type="Proteomes" id="UP000689195"/>
    </source>
</evidence>
<keyword evidence="7" id="KW-1185">Reference proteome</keyword>
<dbReference type="GO" id="GO:0008270">
    <property type="term" value="F:zinc ion binding"/>
    <property type="evidence" value="ECO:0007669"/>
    <property type="project" value="UniProtKB-KW"/>
</dbReference>
<dbReference type="PROSITE" id="PS50016">
    <property type="entry name" value="ZF_PHD_2"/>
    <property type="match status" value="1"/>
</dbReference>
<keyword evidence="2 4" id="KW-0863">Zinc-finger</keyword>
<dbReference type="Pfam" id="PF00628">
    <property type="entry name" value="PHD"/>
    <property type="match status" value="1"/>
</dbReference>
<dbReference type="OrthoDB" id="291744at2759"/>
<sequence>MQQENEQMKYVKFTKEDKAIIMKSLEEQHFETFISYFRNTELLVECQYMLTHSLQKLAPTENAEFQVGNRHYYVKITDMIKIRINNEWAAFIKGHIYYRAQDVQNYKQDFPKLNECTSKDLFLTDQTEWFISTTFLQKIQVKPIDEYNILTIELNDEYYTRAEYNTQEQKFNPPISEWITYCFCKKLYNPREHYIQCNQCNQWVHYSCSDRSDKELKIISELKFICFQCVEENKNNKLNLQDNENQDGQLTKLNTTIQVNKKK</sequence>
<comment type="caution">
    <text evidence="6">The sequence shown here is derived from an EMBL/GenBank/DDBJ whole genome shotgun (WGS) entry which is preliminary data.</text>
</comment>
<gene>
    <name evidence="6" type="ORF">PPENT_87.1.T1460098</name>
</gene>
<dbReference type="InterPro" id="IPR019786">
    <property type="entry name" value="Zinc_finger_PHD-type_CS"/>
</dbReference>
<feature type="domain" description="PHD-type" evidence="5">
    <location>
        <begin position="179"/>
        <end position="232"/>
    </location>
</feature>